<dbReference type="SUPFAM" id="SSF110014">
    <property type="entry name" value="Her-1"/>
    <property type="match status" value="1"/>
</dbReference>
<evidence type="ECO:0000313" key="2">
    <source>
        <dbReference type="Proteomes" id="UP000005239"/>
    </source>
</evidence>
<dbReference type="InterPro" id="IPR015313">
    <property type="entry name" value="Her-1"/>
</dbReference>
<dbReference type="PANTHER" id="PTHR37979:SF1">
    <property type="entry name" value="PROTEIN HER-1"/>
    <property type="match status" value="1"/>
</dbReference>
<protein>
    <submittedName>
        <fullName evidence="1">Uncharacterized protein</fullName>
    </submittedName>
</protein>
<reference evidence="2" key="1">
    <citation type="journal article" date="2008" name="Nat. Genet.">
        <title>The Pristionchus pacificus genome provides a unique perspective on nematode lifestyle and parasitism.</title>
        <authorList>
            <person name="Dieterich C."/>
            <person name="Clifton S.W."/>
            <person name="Schuster L.N."/>
            <person name="Chinwalla A."/>
            <person name="Delehaunty K."/>
            <person name="Dinkelacker I."/>
            <person name="Fulton L."/>
            <person name="Fulton R."/>
            <person name="Godfrey J."/>
            <person name="Minx P."/>
            <person name="Mitreva M."/>
            <person name="Roeseler W."/>
            <person name="Tian H."/>
            <person name="Witte H."/>
            <person name="Yang S.P."/>
            <person name="Wilson R.K."/>
            <person name="Sommer R.J."/>
        </authorList>
    </citation>
    <scope>NUCLEOTIDE SEQUENCE [LARGE SCALE GENOMIC DNA]</scope>
    <source>
        <strain evidence="2">PS312</strain>
    </source>
</reference>
<dbReference type="InterPro" id="IPR043108">
    <property type="entry name" value="Her-1_C"/>
</dbReference>
<dbReference type="InterPro" id="IPR036341">
    <property type="entry name" value="Her-1_sf"/>
</dbReference>
<dbReference type="Proteomes" id="UP000005239">
    <property type="component" value="Unassembled WGS sequence"/>
</dbReference>
<dbReference type="Gene3D" id="1.10.150.370">
    <property type="entry name" value="Caenorhabditis elegans Her-1, C-terminal domain"/>
    <property type="match status" value="1"/>
</dbReference>
<dbReference type="OrthoDB" id="5772135at2759"/>
<accession>A0A8R1UGQ8</accession>
<dbReference type="PANTHER" id="PTHR37979">
    <property type="entry name" value="PROTEIN HER-1"/>
    <property type="match status" value="1"/>
</dbReference>
<accession>A0A2A6CGQ3</accession>
<organism evidence="1 2">
    <name type="scientific">Pristionchus pacificus</name>
    <name type="common">Parasitic nematode worm</name>
    <dbReference type="NCBI Taxonomy" id="54126"/>
    <lineage>
        <taxon>Eukaryota</taxon>
        <taxon>Metazoa</taxon>
        <taxon>Ecdysozoa</taxon>
        <taxon>Nematoda</taxon>
        <taxon>Chromadorea</taxon>
        <taxon>Rhabditida</taxon>
        <taxon>Rhabditina</taxon>
        <taxon>Diplogasteromorpha</taxon>
        <taxon>Diplogasteroidea</taxon>
        <taxon>Neodiplogasteridae</taxon>
        <taxon>Pristionchus</taxon>
    </lineage>
</organism>
<reference evidence="1" key="2">
    <citation type="submission" date="2022-06" db="UniProtKB">
        <authorList>
            <consortium name="EnsemblMetazoa"/>
        </authorList>
    </citation>
    <scope>IDENTIFICATION</scope>
    <source>
        <strain evidence="1">PS312</strain>
    </source>
</reference>
<dbReference type="AlphaFoldDB" id="A0A2A6CGQ3"/>
<dbReference type="GO" id="GO:0030238">
    <property type="term" value="P:male sex determination"/>
    <property type="evidence" value="ECO:0000318"/>
    <property type="project" value="GO_Central"/>
</dbReference>
<proteinExistence type="predicted"/>
<gene>
    <name evidence="1" type="primary">WBGene00117542</name>
</gene>
<evidence type="ECO:0000313" key="1">
    <source>
        <dbReference type="EnsemblMetazoa" id="PPA27988.1"/>
    </source>
</evidence>
<name>A0A2A6CGQ3_PRIPA</name>
<sequence>MPRSNAPLLLLSLLPLLASAGYDKATKDAANKCCPADYMRHCMQAIEFQLRLNFRNKAAEREATICIQRELYSDDSLNVVSPKTLHCCNVFANDPTDRNNVCFNACQNASLSASIKPTRKLAIIRECRETNRQVKYFDSCRRYINGANTFKDLLMKTQLKYSCDIAKIKGPNY</sequence>
<dbReference type="GO" id="GO:0005576">
    <property type="term" value="C:extracellular region"/>
    <property type="evidence" value="ECO:0000318"/>
    <property type="project" value="GO_Central"/>
</dbReference>
<dbReference type="EnsemblMetazoa" id="PPA27988.1">
    <property type="protein sequence ID" value="PPA27988.1"/>
    <property type="gene ID" value="WBGene00117542"/>
</dbReference>
<dbReference type="GO" id="GO:0005102">
    <property type="term" value="F:signaling receptor binding"/>
    <property type="evidence" value="ECO:0000318"/>
    <property type="project" value="GO_Central"/>
</dbReference>
<keyword evidence="2" id="KW-1185">Reference proteome</keyword>
<dbReference type="Pfam" id="PF09232">
    <property type="entry name" value="Caenor_Her-1"/>
    <property type="match status" value="1"/>
</dbReference>